<reference evidence="1 2" key="1">
    <citation type="journal article" date="2017" name="Genome Announc.">
        <title>Complete Genome Sequences of Two Acetylene-Fermenting Pelobacter acetylenicus Strains.</title>
        <authorList>
            <person name="Sutton J.M."/>
            <person name="Baesman S.M."/>
            <person name="Fierst J.L."/>
            <person name="Poret-Peterson A.T."/>
            <person name="Oremland R.S."/>
            <person name="Dunlap D.S."/>
            <person name="Akob D.M."/>
        </authorList>
    </citation>
    <scope>NUCLEOTIDE SEQUENCE [LARGE SCALE GENOMIC DNA]</scope>
    <source>
        <strain evidence="1 2">DSM 3247</strain>
    </source>
</reference>
<name>A0A1L3GDP3_SYNAC</name>
<dbReference type="EMBL" id="CP015518">
    <property type="protein sequence ID" value="APG24072.1"/>
    <property type="molecule type" value="Genomic_DNA"/>
</dbReference>
<evidence type="ECO:0000313" key="2">
    <source>
        <dbReference type="Proteomes" id="UP000182264"/>
    </source>
</evidence>
<dbReference type="KEGG" id="pace:A6070_11415"/>
<sequence>MENKTVSHIPDFDKPATVANIRSYYGSVAEACRRFEVERRTFDAALNGERGRRRANSIAAQVIRRLDDQGLLVKKPA</sequence>
<dbReference type="RefSeq" id="WP_072285889.1">
    <property type="nucleotide sequence ID" value="NZ_CP015455.1"/>
</dbReference>
<dbReference type="Proteomes" id="UP000182264">
    <property type="component" value="Chromosome"/>
</dbReference>
<keyword evidence="2" id="KW-1185">Reference proteome</keyword>
<protein>
    <submittedName>
        <fullName evidence="1">Uncharacterized protein</fullName>
    </submittedName>
</protein>
<organism evidence="1 2">
    <name type="scientific">Syntrophotalea acetylenica</name>
    <name type="common">Pelobacter acetylenicus</name>
    <dbReference type="NCBI Taxonomy" id="29542"/>
    <lineage>
        <taxon>Bacteria</taxon>
        <taxon>Pseudomonadati</taxon>
        <taxon>Thermodesulfobacteriota</taxon>
        <taxon>Desulfuromonadia</taxon>
        <taxon>Desulfuromonadales</taxon>
        <taxon>Syntrophotaleaceae</taxon>
        <taxon>Syntrophotalea</taxon>
    </lineage>
</organism>
<dbReference type="STRING" id="29542.A6070_11415"/>
<gene>
    <name evidence="1" type="ORF">A7E75_02790</name>
</gene>
<proteinExistence type="predicted"/>
<accession>A0A1L3GDP3</accession>
<evidence type="ECO:0000313" key="1">
    <source>
        <dbReference type="EMBL" id="APG24072.1"/>
    </source>
</evidence>
<dbReference type="AlphaFoldDB" id="A0A1L3GDP3"/>